<geneLocation type="plasmid" evidence="1 2">
    <name>pDATS02</name>
</geneLocation>
<accession>A0ABY7V634</accession>
<organism evidence="1 2">
    <name type="scientific">Deinococcus aquaticus</name>
    <dbReference type="NCBI Taxonomy" id="328692"/>
    <lineage>
        <taxon>Bacteria</taxon>
        <taxon>Thermotogati</taxon>
        <taxon>Deinococcota</taxon>
        <taxon>Deinococci</taxon>
        <taxon>Deinococcales</taxon>
        <taxon>Deinococcaceae</taxon>
        <taxon>Deinococcus</taxon>
    </lineage>
</organism>
<keyword evidence="2" id="KW-1185">Reference proteome</keyword>
<reference evidence="1 2" key="1">
    <citation type="submission" date="2022-12" db="EMBL/GenBank/DDBJ databases">
        <title>Genome Sequence of Deinococcus aquaticus Type Strain PB314.</title>
        <authorList>
            <person name="Albert C."/>
            <person name="Hill J."/>
            <person name="Boren L."/>
            <person name="Scholz-Ng S."/>
            <person name="Fatema N."/>
            <person name="Grosso R."/>
            <person name="Soboslay E."/>
            <person name="Tuohy J."/>
        </authorList>
    </citation>
    <scope>NUCLEOTIDE SEQUENCE [LARGE SCALE GENOMIC DNA]</scope>
    <source>
        <strain evidence="1 2">PB-314</strain>
        <plasmid evidence="1 2">pDATS02</plasmid>
    </source>
</reference>
<evidence type="ECO:0000313" key="2">
    <source>
        <dbReference type="Proteomes" id="UP001217044"/>
    </source>
</evidence>
<proteinExistence type="predicted"/>
<keyword evidence="1" id="KW-0614">Plasmid</keyword>
<evidence type="ECO:0000313" key="1">
    <source>
        <dbReference type="EMBL" id="WDA60649.1"/>
    </source>
</evidence>
<protein>
    <submittedName>
        <fullName evidence="1">Uncharacterized protein</fullName>
    </submittedName>
</protein>
<sequence>MNQDEYGAVISSLHARAQAAISALGFADVRDIDFDAPMPTRRMLRLHVAVITQKCLDALMIAPIAVTPDSEEILNDLRFMVDGLEREVRLSGRG</sequence>
<name>A0ABY7V634_9DEIO</name>
<dbReference type="EMBL" id="CP115167">
    <property type="protein sequence ID" value="WDA60649.1"/>
    <property type="molecule type" value="Genomic_DNA"/>
</dbReference>
<dbReference type="Proteomes" id="UP001217044">
    <property type="component" value="Plasmid pDATS02"/>
</dbReference>
<dbReference type="RefSeq" id="WP_273991397.1">
    <property type="nucleotide sequence ID" value="NZ_BAABQT010000029.1"/>
</dbReference>
<gene>
    <name evidence="1" type="ORF">M8445_16920</name>
</gene>